<accession>A0A6J5SXP2</accession>
<sequence>MTLRLTKPGETWIASALSYDDGDLKTAVGHLLDWQHKELTHFYCQLFELLMRADEINLVRLALAFPYHALAFEQWRYARTDREFFRQHGVFI</sequence>
<evidence type="ECO:0000313" key="1">
    <source>
        <dbReference type="EMBL" id="CAB4220263.1"/>
    </source>
</evidence>
<name>A0A6J5SXP2_9CAUD</name>
<proteinExistence type="predicted"/>
<reference evidence="1" key="1">
    <citation type="submission" date="2020-05" db="EMBL/GenBank/DDBJ databases">
        <authorList>
            <person name="Chiriac C."/>
            <person name="Salcher M."/>
            <person name="Ghai R."/>
            <person name="Kavagutti S V."/>
        </authorList>
    </citation>
    <scope>NUCLEOTIDE SEQUENCE</scope>
</reference>
<organism evidence="1">
    <name type="scientific">uncultured Caudovirales phage</name>
    <dbReference type="NCBI Taxonomy" id="2100421"/>
    <lineage>
        <taxon>Viruses</taxon>
        <taxon>Duplodnaviria</taxon>
        <taxon>Heunggongvirae</taxon>
        <taxon>Uroviricota</taxon>
        <taxon>Caudoviricetes</taxon>
        <taxon>Peduoviridae</taxon>
        <taxon>Maltschvirus</taxon>
        <taxon>Maltschvirus maltsch</taxon>
    </lineage>
</organism>
<gene>
    <name evidence="1" type="ORF">UFOVP1625_2</name>
</gene>
<dbReference type="EMBL" id="LR797490">
    <property type="protein sequence ID" value="CAB4220263.1"/>
    <property type="molecule type" value="Genomic_DNA"/>
</dbReference>
<protein>
    <submittedName>
        <fullName evidence="1">Uncharacterized protein</fullName>
    </submittedName>
</protein>